<name>T1CHX6_9ZZZZ</name>
<proteinExistence type="predicted"/>
<sequence>QGDQGKPRPALVIQSDFFAAHPSVTVLPVTSELRAAPLFRVDIEPGAGNGLRKHSQVMLDKAVTVAREKIGATIGVIDAAILQDVERRLAVFLGIAK</sequence>
<reference evidence="1" key="2">
    <citation type="journal article" date="2014" name="ISME J.">
        <title>Microbial stratification in low pH oxic and suboxic macroscopic growths along an acid mine drainage.</title>
        <authorList>
            <person name="Mendez-Garcia C."/>
            <person name="Mesa V."/>
            <person name="Sprenger R.R."/>
            <person name="Richter M."/>
            <person name="Diez M.S."/>
            <person name="Solano J."/>
            <person name="Bargiela R."/>
            <person name="Golyshina O.V."/>
            <person name="Manteca A."/>
            <person name="Ramos J.L."/>
            <person name="Gallego J.R."/>
            <person name="Llorente I."/>
            <person name="Martins Dos Santos V.A."/>
            <person name="Jensen O.N."/>
            <person name="Pelaez A.I."/>
            <person name="Sanchez J."/>
            <person name="Ferrer M."/>
        </authorList>
    </citation>
    <scope>NUCLEOTIDE SEQUENCE</scope>
</reference>
<dbReference type="GO" id="GO:0003677">
    <property type="term" value="F:DNA binding"/>
    <property type="evidence" value="ECO:0007669"/>
    <property type="project" value="InterPro"/>
</dbReference>
<protein>
    <submittedName>
        <fullName evidence="1">Transcriptional modulator of MazE/toxin, MazF</fullName>
    </submittedName>
</protein>
<evidence type="ECO:0000313" key="1">
    <source>
        <dbReference type="EMBL" id="EQD66945.1"/>
    </source>
</evidence>
<gene>
    <name evidence="1" type="ORF">B2A_00921</name>
</gene>
<comment type="caution">
    <text evidence="1">The sequence shown here is derived from an EMBL/GenBank/DDBJ whole genome shotgun (WGS) entry which is preliminary data.</text>
</comment>
<dbReference type="EMBL" id="AUZZ01000707">
    <property type="protein sequence ID" value="EQD66945.1"/>
    <property type="molecule type" value="Genomic_DNA"/>
</dbReference>
<accession>T1CHX6</accession>
<dbReference type="Gene3D" id="2.30.30.110">
    <property type="match status" value="1"/>
</dbReference>
<dbReference type="InterPro" id="IPR011067">
    <property type="entry name" value="Plasmid_toxin/cell-grow_inhib"/>
</dbReference>
<feature type="non-terminal residue" evidence="1">
    <location>
        <position position="1"/>
    </location>
</feature>
<dbReference type="Pfam" id="PF02452">
    <property type="entry name" value="PemK_toxin"/>
    <property type="match status" value="1"/>
</dbReference>
<dbReference type="GO" id="GO:0016075">
    <property type="term" value="P:rRNA catabolic process"/>
    <property type="evidence" value="ECO:0007669"/>
    <property type="project" value="TreeGrafter"/>
</dbReference>
<reference evidence="1" key="1">
    <citation type="submission" date="2013-08" db="EMBL/GenBank/DDBJ databases">
        <authorList>
            <person name="Mendez C."/>
            <person name="Richter M."/>
            <person name="Ferrer M."/>
            <person name="Sanchez J."/>
        </authorList>
    </citation>
    <scope>NUCLEOTIDE SEQUENCE</scope>
</reference>
<dbReference type="InterPro" id="IPR003477">
    <property type="entry name" value="PemK-like"/>
</dbReference>
<organism evidence="1">
    <name type="scientific">mine drainage metagenome</name>
    <dbReference type="NCBI Taxonomy" id="410659"/>
    <lineage>
        <taxon>unclassified sequences</taxon>
        <taxon>metagenomes</taxon>
        <taxon>ecological metagenomes</taxon>
    </lineage>
</organism>
<dbReference type="PANTHER" id="PTHR33988">
    <property type="entry name" value="ENDORIBONUCLEASE MAZF-RELATED"/>
    <property type="match status" value="1"/>
</dbReference>
<dbReference type="GO" id="GO:0004521">
    <property type="term" value="F:RNA endonuclease activity"/>
    <property type="evidence" value="ECO:0007669"/>
    <property type="project" value="TreeGrafter"/>
</dbReference>
<dbReference type="AlphaFoldDB" id="T1CHX6"/>
<dbReference type="PANTHER" id="PTHR33988:SF2">
    <property type="entry name" value="ENDORIBONUCLEASE MAZF"/>
    <property type="match status" value="1"/>
</dbReference>
<dbReference type="SUPFAM" id="SSF50118">
    <property type="entry name" value="Cell growth inhibitor/plasmid maintenance toxic component"/>
    <property type="match status" value="1"/>
</dbReference>
<dbReference type="GO" id="GO:0006402">
    <property type="term" value="P:mRNA catabolic process"/>
    <property type="evidence" value="ECO:0007669"/>
    <property type="project" value="TreeGrafter"/>
</dbReference>